<feature type="binding site" evidence="10">
    <location>
        <begin position="38"/>
        <end position="40"/>
    </location>
    <ligand>
        <name>UDP-N-acetyl-alpha-D-glucosamine</name>
        <dbReference type="ChEBI" id="CHEBI:57705"/>
    </ligand>
</feature>
<dbReference type="GO" id="GO:0009252">
    <property type="term" value="P:peptidoglycan biosynthetic process"/>
    <property type="evidence" value="ECO:0007669"/>
    <property type="project" value="UniProtKB-UniRule"/>
</dbReference>
<dbReference type="GO" id="GO:0051991">
    <property type="term" value="F:UDP-N-acetyl-D-glucosamine:N-acetylmuramoyl-L-alanyl-D-glutamyl-meso-2,6-diaminopimelyl-D-alanyl-D-alanine-diphosphoundecaprenol 4-beta-N-acetylglucosaminlytransferase activity"/>
    <property type="evidence" value="ECO:0007669"/>
    <property type="project" value="RHEA"/>
</dbReference>
<evidence type="ECO:0000256" key="5">
    <source>
        <dbReference type="ARBA" id="ARBA00022960"/>
    </source>
</evidence>
<dbReference type="InterPro" id="IPR006009">
    <property type="entry name" value="GlcNAc_MurG"/>
</dbReference>
<keyword evidence="2 10" id="KW-0132">Cell division</keyword>
<comment type="catalytic activity">
    <reaction evidence="10">
        <text>di-trans,octa-cis-undecaprenyl diphospho-N-acetyl-alpha-D-muramoyl-L-alanyl-D-glutamyl-meso-2,6-diaminopimeloyl-D-alanyl-D-alanine + UDP-N-acetyl-alpha-D-glucosamine = di-trans,octa-cis-undecaprenyl diphospho-[N-acetyl-alpha-D-glucosaminyl-(1-&gt;4)]-N-acetyl-alpha-D-muramoyl-L-alanyl-D-glutamyl-meso-2,6-diaminopimeloyl-D-alanyl-D-alanine + UDP + H(+)</text>
        <dbReference type="Rhea" id="RHEA:31227"/>
        <dbReference type="ChEBI" id="CHEBI:15378"/>
        <dbReference type="ChEBI" id="CHEBI:57705"/>
        <dbReference type="ChEBI" id="CHEBI:58223"/>
        <dbReference type="ChEBI" id="CHEBI:61387"/>
        <dbReference type="ChEBI" id="CHEBI:61388"/>
        <dbReference type="EC" id="2.4.1.227"/>
    </reaction>
</comment>
<dbReference type="UniPathway" id="UPA00219"/>
<dbReference type="Proteomes" id="UP000177029">
    <property type="component" value="Unassembled WGS sequence"/>
</dbReference>
<keyword evidence="4 10" id="KW-0808">Transferase</keyword>
<comment type="caution">
    <text evidence="13">The sequence shown here is derived from an EMBL/GenBank/DDBJ whole genome shotgun (WGS) entry which is preliminary data.</text>
</comment>
<evidence type="ECO:0000256" key="8">
    <source>
        <dbReference type="ARBA" id="ARBA00023306"/>
    </source>
</evidence>
<dbReference type="EC" id="2.4.1.227" evidence="10"/>
<keyword evidence="7 10" id="KW-0472">Membrane</keyword>
<comment type="caution">
    <text evidence="10">Lacks conserved residue(s) required for the propagation of feature annotation.</text>
</comment>
<dbReference type="CDD" id="cd03785">
    <property type="entry name" value="GT28_MurG"/>
    <property type="match status" value="1"/>
</dbReference>
<dbReference type="GO" id="GO:0005975">
    <property type="term" value="P:carbohydrate metabolic process"/>
    <property type="evidence" value="ECO:0007669"/>
    <property type="project" value="InterPro"/>
</dbReference>
<evidence type="ECO:0000313" key="13">
    <source>
        <dbReference type="EMBL" id="OGM91842.1"/>
    </source>
</evidence>
<keyword evidence="1 10" id="KW-1003">Cell membrane</keyword>
<keyword evidence="9 10" id="KW-0961">Cell wall biogenesis/degradation</keyword>
<dbReference type="Pfam" id="PF03033">
    <property type="entry name" value="Glyco_transf_28"/>
    <property type="match status" value="1"/>
</dbReference>
<dbReference type="STRING" id="1802555.A2755_00545"/>
<evidence type="ECO:0000256" key="9">
    <source>
        <dbReference type="ARBA" id="ARBA00023316"/>
    </source>
</evidence>
<sequence>MNAILRVSEVRPPQTEAKPPILYFMSNELRIAFTGGGTGGHVYPLFAVADEVRHILDPHFTARPYKLFYFGDTGSYRQEFVSRSIKVVHIGASKFRRYMSVLNIVDAIKFPFVLVQAVSKFFFVMPDALFSKGGTGAFPVVFAAWLFRVPVLIHESDTVPGLTNSLSAKFSTRVAVAFEKSAESFSGKKVAVVGNPIRADLIRGSEDGDLSVEQAKRVLGFDPKFPLVLIMGGSQGSRRVNDFILDNAQGLVRKYQVLHQTGADNFESCKHELNLALEECMPEEKQRYKIAPFLKKEMKQAYEACDVIVSRAGSGAIFEAAYFAKPSVLIPLPEAGRNHQYYNAFEYASRGAAAVIEEENLKPALFFDQVDRILSKKETYTSMSEAARSFQTPHAAAMIADEVVRLAVE</sequence>
<comment type="pathway">
    <text evidence="10">Cell wall biogenesis; peptidoglycan biosynthesis.</text>
</comment>
<keyword evidence="6 10" id="KW-0573">Peptidoglycan synthesis</keyword>
<name>A0A1F8DTQ6_9BACT</name>
<keyword evidence="5 10" id="KW-0133">Cell shape</keyword>
<reference evidence="13 14" key="1">
    <citation type="journal article" date="2016" name="Nat. Commun.">
        <title>Thousands of microbial genomes shed light on interconnected biogeochemical processes in an aquifer system.</title>
        <authorList>
            <person name="Anantharaman K."/>
            <person name="Brown C.T."/>
            <person name="Hug L.A."/>
            <person name="Sharon I."/>
            <person name="Castelle C.J."/>
            <person name="Probst A.J."/>
            <person name="Thomas B.C."/>
            <person name="Singh A."/>
            <person name="Wilkins M.J."/>
            <person name="Karaoz U."/>
            <person name="Brodie E.L."/>
            <person name="Williams K.H."/>
            <person name="Hubbard S.S."/>
            <person name="Banfield J.F."/>
        </authorList>
    </citation>
    <scope>NUCLEOTIDE SEQUENCE [LARGE SCALE GENOMIC DNA]</scope>
</reference>
<proteinExistence type="inferred from homology"/>
<feature type="binding site" evidence="10">
    <location>
        <position position="340"/>
    </location>
    <ligand>
        <name>UDP-N-acetyl-alpha-D-glucosamine</name>
        <dbReference type="ChEBI" id="CHEBI:57705"/>
    </ligand>
</feature>
<dbReference type="GO" id="GO:0050511">
    <property type="term" value="F:undecaprenyldiphospho-muramoylpentapeptide beta-N-acetylglucosaminyltransferase activity"/>
    <property type="evidence" value="ECO:0007669"/>
    <property type="project" value="UniProtKB-UniRule"/>
</dbReference>
<keyword evidence="3 10" id="KW-0328">Glycosyltransferase</keyword>
<feature type="domain" description="Glycosyl transferase family 28 C-terminal" evidence="12">
    <location>
        <begin position="228"/>
        <end position="392"/>
    </location>
</feature>
<dbReference type="HAMAP" id="MF_00033">
    <property type="entry name" value="MurG"/>
    <property type="match status" value="1"/>
</dbReference>
<comment type="function">
    <text evidence="10">Cell wall formation. Catalyzes the transfer of a GlcNAc subunit on undecaprenyl-pyrophosphoryl-MurNAc-pentapeptide (lipid intermediate I) to form undecaprenyl-pyrophosphoryl-MurNAc-(pentapeptide)GlcNAc (lipid intermediate II).</text>
</comment>
<dbReference type="InterPro" id="IPR007235">
    <property type="entry name" value="Glyco_trans_28_C"/>
</dbReference>
<dbReference type="PANTHER" id="PTHR21015:SF27">
    <property type="entry name" value="UDP-N-ACETYLGLUCOSAMINE--N-ACETYLMURAMYL-(PENTAPEPTIDE) PYROPHOSPHORYL-UNDECAPRENOL N-ACETYLGLUCOSAMINE TRANSFERASE"/>
    <property type="match status" value="1"/>
</dbReference>
<dbReference type="Gene3D" id="3.40.50.2000">
    <property type="entry name" value="Glycogen Phosphorylase B"/>
    <property type="match status" value="2"/>
</dbReference>
<evidence type="ECO:0000256" key="4">
    <source>
        <dbReference type="ARBA" id="ARBA00022679"/>
    </source>
</evidence>
<dbReference type="GO" id="GO:0008360">
    <property type="term" value="P:regulation of cell shape"/>
    <property type="evidence" value="ECO:0007669"/>
    <property type="project" value="UniProtKB-KW"/>
</dbReference>
<dbReference type="PANTHER" id="PTHR21015">
    <property type="entry name" value="UDP-N-ACETYLGLUCOSAMINE--N-ACETYLMURAMYL-(PENTAPEPTIDE) PYROPHOSPHORYL-UNDECAPRENOL N-ACETYLGLUCOSAMINE TRANSFERASE 1"/>
    <property type="match status" value="1"/>
</dbReference>
<evidence type="ECO:0000313" key="14">
    <source>
        <dbReference type="Proteomes" id="UP000177029"/>
    </source>
</evidence>
<accession>A0A1F8DTQ6</accession>
<dbReference type="GO" id="GO:0051301">
    <property type="term" value="P:cell division"/>
    <property type="evidence" value="ECO:0007669"/>
    <property type="project" value="UniProtKB-KW"/>
</dbReference>
<comment type="similarity">
    <text evidence="10">Belongs to the glycosyltransferase 28 family. MurG subfamily.</text>
</comment>
<evidence type="ECO:0000259" key="11">
    <source>
        <dbReference type="Pfam" id="PF03033"/>
    </source>
</evidence>
<organism evidence="13 14">
    <name type="scientific">Candidatus Wolfebacteria bacterium RIFCSPHIGHO2_01_FULL_48_22</name>
    <dbReference type="NCBI Taxonomy" id="1802555"/>
    <lineage>
        <taxon>Bacteria</taxon>
        <taxon>Candidatus Wolfeibacteriota</taxon>
    </lineage>
</organism>
<protein>
    <recommendedName>
        <fullName evidence="10">UDP-N-acetylglucosamine--N-acetylmuramyl-(pentapeptide) pyrophosphoryl-undecaprenol N-acetylglucosamine transferase</fullName>
        <ecNumber evidence="10">2.4.1.227</ecNumber>
    </recommendedName>
    <alternativeName>
        <fullName evidence="10">Undecaprenyl-PP-MurNAc-pentapeptide-UDPGlcNAc GlcNAc transferase</fullName>
    </alternativeName>
</protein>
<comment type="subcellular location">
    <subcellularLocation>
        <location evidence="10">Cell membrane</location>
        <topology evidence="10">Peripheral membrane protein</topology>
        <orientation evidence="10">Cytoplasmic side</orientation>
    </subcellularLocation>
</comment>
<evidence type="ECO:0000256" key="1">
    <source>
        <dbReference type="ARBA" id="ARBA00022475"/>
    </source>
</evidence>
<dbReference type="AlphaFoldDB" id="A0A1F8DTQ6"/>
<keyword evidence="8 10" id="KW-0131">Cell cycle</keyword>
<evidence type="ECO:0000256" key="3">
    <source>
        <dbReference type="ARBA" id="ARBA00022676"/>
    </source>
</evidence>
<dbReference type="GO" id="GO:0071555">
    <property type="term" value="P:cell wall organization"/>
    <property type="evidence" value="ECO:0007669"/>
    <property type="project" value="UniProtKB-KW"/>
</dbReference>
<dbReference type="InterPro" id="IPR004276">
    <property type="entry name" value="GlycoTrans_28_N"/>
</dbReference>
<feature type="domain" description="Glycosyltransferase family 28 N-terminal" evidence="11">
    <location>
        <begin position="31"/>
        <end position="175"/>
    </location>
</feature>
<dbReference type="EMBL" id="MGIP01000005">
    <property type="protein sequence ID" value="OGM91842.1"/>
    <property type="molecule type" value="Genomic_DNA"/>
</dbReference>
<dbReference type="GO" id="GO:0005886">
    <property type="term" value="C:plasma membrane"/>
    <property type="evidence" value="ECO:0007669"/>
    <property type="project" value="UniProtKB-SubCell"/>
</dbReference>
<evidence type="ECO:0000256" key="7">
    <source>
        <dbReference type="ARBA" id="ARBA00023136"/>
    </source>
</evidence>
<evidence type="ECO:0000256" key="6">
    <source>
        <dbReference type="ARBA" id="ARBA00022984"/>
    </source>
</evidence>
<evidence type="ECO:0000256" key="2">
    <source>
        <dbReference type="ARBA" id="ARBA00022618"/>
    </source>
</evidence>
<dbReference type="Pfam" id="PF04101">
    <property type="entry name" value="Glyco_tran_28_C"/>
    <property type="match status" value="1"/>
</dbReference>
<feature type="binding site" evidence="10">
    <location>
        <position position="198"/>
    </location>
    <ligand>
        <name>UDP-N-acetyl-alpha-D-glucosamine</name>
        <dbReference type="ChEBI" id="CHEBI:57705"/>
    </ligand>
</feature>
<feature type="binding site" evidence="10">
    <location>
        <position position="234"/>
    </location>
    <ligand>
        <name>UDP-N-acetyl-alpha-D-glucosamine</name>
        <dbReference type="ChEBI" id="CHEBI:57705"/>
    </ligand>
</feature>
<dbReference type="SUPFAM" id="SSF53756">
    <property type="entry name" value="UDP-Glycosyltransferase/glycogen phosphorylase"/>
    <property type="match status" value="1"/>
</dbReference>
<evidence type="ECO:0000259" key="12">
    <source>
        <dbReference type="Pfam" id="PF04101"/>
    </source>
</evidence>
<evidence type="ECO:0000256" key="10">
    <source>
        <dbReference type="HAMAP-Rule" id="MF_00033"/>
    </source>
</evidence>
<gene>
    <name evidence="10" type="primary">murG</name>
    <name evidence="13" type="ORF">A2755_00545</name>
</gene>